<sequence length="304" mass="31181">MTQPPPESYPQDAGYAPGPPQRGATARVLTTLGVVLGVVVVGFGALFLVDLMVSETSTTHRSYDAVDTVVLVTDGDVTVTAAEGDVEVDAIAHSGLRSPRYSANESPNRLEVTHRCGWSIFLPRCSGELDVTLPADTEVVVRTENGDVVASGVAGEVDVRTSNGRVEATDVGGFLSARSSNGDITVANAGSDVKVSTSNGEISVGDVDGTVTGNTSNGRITLDAVAGDASARTSNGSVEISAVGGDVYAETSNGRITVHGGEEPVALTIQTSNGDEIIEGPTDPDAARTVEMRSSNGDVAYLSR</sequence>
<keyword evidence="4" id="KW-1185">Reference proteome</keyword>
<evidence type="ECO:0000313" key="4">
    <source>
        <dbReference type="Proteomes" id="UP001611580"/>
    </source>
</evidence>
<comment type="caution">
    <text evidence="3">The sequence shown here is derived from an EMBL/GenBank/DDBJ whole genome shotgun (WGS) entry which is preliminary data.</text>
</comment>
<keyword evidence="2" id="KW-0472">Membrane</keyword>
<name>A0ABW7XRW9_9MICO</name>
<proteinExistence type="predicted"/>
<gene>
    <name evidence="3" type="ORF">ACH47X_25470</name>
</gene>
<keyword evidence="2" id="KW-1133">Transmembrane helix</keyword>
<evidence type="ECO:0000313" key="3">
    <source>
        <dbReference type="EMBL" id="MFI2490287.1"/>
    </source>
</evidence>
<dbReference type="RefSeq" id="WP_397408036.1">
    <property type="nucleotide sequence ID" value="NZ_JBIRYI010000023.1"/>
</dbReference>
<evidence type="ECO:0000256" key="1">
    <source>
        <dbReference type="SAM" id="MobiDB-lite"/>
    </source>
</evidence>
<evidence type="ECO:0000256" key="2">
    <source>
        <dbReference type="SAM" id="Phobius"/>
    </source>
</evidence>
<accession>A0ABW7XRW9</accession>
<organism evidence="3 4">
    <name type="scientific">Promicromonospora kroppenstedtii</name>
    <dbReference type="NCBI Taxonomy" id="440482"/>
    <lineage>
        <taxon>Bacteria</taxon>
        <taxon>Bacillati</taxon>
        <taxon>Actinomycetota</taxon>
        <taxon>Actinomycetes</taxon>
        <taxon>Micrococcales</taxon>
        <taxon>Promicromonosporaceae</taxon>
        <taxon>Promicromonospora</taxon>
    </lineage>
</organism>
<protein>
    <submittedName>
        <fullName evidence="3">DUF4097 family beta strand repeat-containing protein</fullName>
    </submittedName>
</protein>
<reference evidence="3 4" key="1">
    <citation type="submission" date="2024-10" db="EMBL/GenBank/DDBJ databases">
        <title>The Natural Products Discovery Center: Release of the First 8490 Sequenced Strains for Exploring Actinobacteria Biosynthetic Diversity.</title>
        <authorList>
            <person name="Kalkreuter E."/>
            <person name="Kautsar S.A."/>
            <person name="Yang D."/>
            <person name="Bader C.D."/>
            <person name="Teijaro C.N."/>
            <person name="Fluegel L."/>
            <person name="Davis C.M."/>
            <person name="Simpson J.R."/>
            <person name="Lauterbach L."/>
            <person name="Steele A.D."/>
            <person name="Gui C."/>
            <person name="Meng S."/>
            <person name="Li G."/>
            <person name="Viehrig K."/>
            <person name="Ye F."/>
            <person name="Su P."/>
            <person name="Kiefer A.F."/>
            <person name="Nichols A."/>
            <person name="Cepeda A.J."/>
            <person name="Yan W."/>
            <person name="Fan B."/>
            <person name="Jiang Y."/>
            <person name="Adhikari A."/>
            <person name="Zheng C.-J."/>
            <person name="Schuster L."/>
            <person name="Cowan T.M."/>
            <person name="Smanski M.J."/>
            <person name="Chevrette M.G."/>
            <person name="De Carvalho L.P.S."/>
            <person name="Shen B."/>
        </authorList>
    </citation>
    <scope>NUCLEOTIDE SEQUENCE [LARGE SCALE GENOMIC DNA]</scope>
    <source>
        <strain evidence="3 4">NPDC019481</strain>
    </source>
</reference>
<feature type="transmembrane region" description="Helical" evidence="2">
    <location>
        <begin position="28"/>
        <end position="53"/>
    </location>
</feature>
<keyword evidence="2" id="KW-0812">Transmembrane</keyword>
<dbReference type="Proteomes" id="UP001611580">
    <property type="component" value="Unassembled WGS sequence"/>
</dbReference>
<dbReference type="EMBL" id="JBIRYI010000023">
    <property type="protein sequence ID" value="MFI2490287.1"/>
    <property type="molecule type" value="Genomic_DNA"/>
</dbReference>
<feature type="region of interest" description="Disordered" evidence="1">
    <location>
        <begin position="1"/>
        <end position="21"/>
    </location>
</feature>